<feature type="signal peptide" evidence="2">
    <location>
        <begin position="1"/>
        <end position="18"/>
    </location>
</feature>
<organism evidence="4 5">
    <name type="scientific">Psychroflexus torquis (strain ATCC 700755 / CIP 106069 / ACAM 623)</name>
    <dbReference type="NCBI Taxonomy" id="313595"/>
    <lineage>
        <taxon>Bacteria</taxon>
        <taxon>Pseudomonadati</taxon>
        <taxon>Bacteroidota</taxon>
        <taxon>Flavobacteriia</taxon>
        <taxon>Flavobacteriales</taxon>
        <taxon>Flavobacteriaceae</taxon>
        <taxon>Psychroflexus</taxon>
    </lineage>
</organism>
<gene>
    <name evidence="4" type="ordered locus">P700755_001027</name>
</gene>
<evidence type="ECO:0000313" key="4">
    <source>
        <dbReference type="EMBL" id="AFU67999.1"/>
    </source>
</evidence>
<dbReference type="AlphaFoldDB" id="K4IC70"/>
<protein>
    <submittedName>
        <fullName evidence="4">Secreted protein with Por secretion system C-terminal sorting domain</fullName>
    </submittedName>
</protein>
<feature type="domain" description="Secretion system C-terminal sorting" evidence="3">
    <location>
        <begin position="287"/>
        <end position="360"/>
    </location>
</feature>
<dbReference type="Pfam" id="PF18962">
    <property type="entry name" value="Por_Secre_tail"/>
    <property type="match status" value="1"/>
</dbReference>
<evidence type="ECO:0000256" key="2">
    <source>
        <dbReference type="SAM" id="SignalP"/>
    </source>
</evidence>
<dbReference type="NCBIfam" id="TIGR04183">
    <property type="entry name" value="Por_Secre_tail"/>
    <property type="match status" value="1"/>
</dbReference>
<dbReference type="EMBL" id="CP003879">
    <property type="protein sequence ID" value="AFU67999.1"/>
    <property type="molecule type" value="Genomic_DNA"/>
</dbReference>
<evidence type="ECO:0000259" key="3">
    <source>
        <dbReference type="Pfam" id="PF18962"/>
    </source>
</evidence>
<reference evidence="4" key="2">
    <citation type="submission" date="2012-09" db="EMBL/GenBank/DDBJ databases">
        <title>The complete sequence of Psychroflexus torquis an extreme psychrophile from sea-ice that is stimulated by light.</title>
        <authorList>
            <person name="Feng S."/>
            <person name="Powell S.M."/>
            <person name="Bowman J.P."/>
        </authorList>
    </citation>
    <scope>NUCLEOTIDE SEQUENCE [LARGE SCALE GENOMIC DNA]</scope>
    <source>
        <strain evidence="4">ATCC 700755</strain>
    </source>
</reference>
<sequence length="362" mass="40438">MKNLITVFLLYISFSATTQMNSQEFLEENQEIQQEKQDHINSYLQMHPNAILKSENTLLWDVTDINPIYIEDYNAETRKATRTIFLAPNGGSPEPDHPELVMNEGRMFATTNDDIIVTDGPFFRSPFQDNSNVTYFIPEDYFVGEYTVGQISKQQNAFAGSAGPAFSEAEQTVTVERNGTQRIFTYTYFPEVFASEITITLDLICGEVFVTGTGSNLSCDTNISFIGQSTPEVPSTYSVENDIEILLDLIDFEPDGGCGTGGYPVTLKFTKQNLSNTKFESNSISFWPNPVDNNLNITAKDFGFSNDVSVSIYDIMGREILRVSDFNNPNALSVDVSSLSNGVYIVNLTDGQQTINKRIIKE</sequence>
<dbReference type="HOGENOM" id="CLU_764778_0_0_10"/>
<dbReference type="KEGG" id="ptq:P700755_001027"/>
<keyword evidence="1 2" id="KW-0732">Signal</keyword>
<feature type="chain" id="PRO_5003879287" evidence="2">
    <location>
        <begin position="19"/>
        <end position="362"/>
    </location>
</feature>
<dbReference type="eggNOG" id="COG1404">
    <property type="taxonomic scope" value="Bacteria"/>
</dbReference>
<accession>K4IC70</accession>
<name>K4IC70_PSYTT</name>
<evidence type="ECO:0000313" key="5">
    <source>
        <dbReference type="Proteomes" id="UP000008514"/>
    </source>
</evidence>
<dbReference type="Proteomes" id="UP000008514">
    <property type="component" value="Chromosome"/>
</dbReference>
<dbReference type="RefSeq" id="WP_015023605.1">
    <property type="nucleotide sequence ID" value="NC_018721.1"/>
</dbReference>
<evidence type="ECO:0000256" key="1">
    <source>
        <dbReference type="ARBA" id="ARBA00022729"/>
    </source>
</evidence>
<proteinExistence type="predicted"/>
<dbReference type="InterPro" id="IPR026444">
    <property type="entry name" value="Secre_tail"/>
</dbReference>
<dbReference type="STRING" id="313595.P700755_001027"/>
<reference evidence="4" key="1">
    <citation type="submission" date="2006-03" db="EMBL/GenBank/DDBJ databases">
        <authorList>
            <person name="Bowman J."/>
            <person name="Ferriera S."/>
            <person name="Johnson J."/>
            <person name="Kravitz S."/>
            <person name="Halpern A."/>
            <person name="Remington K."/>
            <person name="Beeson K."/>
            <person name="Tran B."/>
            <person name="Rogers Y.-H."/>
            <person name="Friedman R."/>
            <person name="Venter J.C."/>
        </authorList>
    </citation>
    <scope>NUCLEOTIDE SEQUENCE [LARGE SCALE GENOMIC DNA]</scope>
    <source>
        <strain evidence="4">ATCC 700755</strain>
    </source>
</reference>
<keyword evidence="5" id="KW-1185">Reference proteome</keyword>